<sequence length="92" mass="10252">MLLLLHEQDKMAPDWLHQEVNNNNIRLSSEAILSPILGEVGKSVSVLLLPFSRLQDGLPKGLTRCSSSNGILRLHGVLMRTTLKYQKYLSPG</sequence>
<dbReference type="Ensembl" id="ENSNVIT00000000961.1">
    <property type="protein sequence ID" value="ENSNVIP00000000815.1"/>
    <property type="gene ID" value="ENSNVIG00000000725.1"/>
</dbReference>
<keyword evidence="2" id="KW-1185">Reference proteome</keyword>
<evidence type="ECO:0000313" key="2">
    <source>
        <dbReference type="Proteomes" id="UP000694425"/>
    </source>
</evidence>
<evidence type="ECO:0000313" key="1">
    <source>
        <dbReference type="Ensembl" id="ENSNVIP00000000815.1"/>
    </source>
</evidence>
<dbReference type="GeneTree" id="ENSGT00910000146889"/>
<reference evidence="1" key="1">
    <citation type="submission" date="2025-08" db="UniProtKB">
        <authorList>
            <consortium name="Ensembl"/>
        </authorList>
    </citation>
    <scope>IDENTIFICATION</scope>
</reference>
<reference evidence="1" key="2">
    <citation type="submission" date="2025-09" db="UniProtKB">
        <authorList>
            <consortium name="Ensembl"/>
        </authorList>
    </citation>
    <scope>IDENTIFICATION</scope>
</reference>
<protein>
    <submittedName>
        <fullName evidence="1">Uncharacterized protein</fullName>
    </submittedName>
</protein>
<dbReference type="AlphaFoldDB" id="A0A8C7A480"/>
<proteinExistence type="predicted"/>
<accession>A0A8C7A480</accession>
<name>A0A8C7A480_NEOVI</name>
<dbReference type="Proteomes" id="UP000694425">
    <property type="component" value="Unplaced"/>
</dbReference>
<organism evidence="1 2">
    <name type="scientific">Neovison vison</name>
    <name type="common">American mink</name>
    <name type="synonym">Mustela vison</name>
    <dbReference type="NCBI Taxonomy" id="452646"/>
    <lineage>
        <taxon>Eukaryota</taxon>
        <taxon>Metazoa</taxon>
        <taxon>Chordata</taxon>
        <taxon>Craniata</taxon>
        <taxon>Vertebrata</taxon>
        <taxon>Euteleostomi</taxon>
        <taxon>Mammalia</taxon>
        <taxon>Eutheria</taxon>
        <taxon>Laurasiatheria</taxon>
        <taxon>Carnivora</taxon>
        <taxon>Caniformia</taxon>
        <taxon>Musteloidea</taxon>
        <taxon>Mustelidae</taxon>
        <taxon>Mustelinae</taxon>
        <taxon>Neogale</taxon>
    </lineage>
</organism>